<evidence type="ECO:0000313" key="2">
    <source>
        <dbReference type="Proteomes" id="UP001162501"/>
    </source>
</evidence>
<dbReference type="EMBL" id="CATOBB020000060">
    <property type="protein sequence ID" value="CAM9116483.1"/>
    <property type="molecule type" value="Genomic_DNA"/>
</dbReference>
<gene>
    <name evidence="1" type="ORF">MRATA1EN22A_LOCUS28643</name>
</gene>
<accession>A0ACB1KDH4</accession>
<evidence type="ECO:0000313" key="1">
    <source>
        <dbReference type="EMBL" id="CAM9116483.1"/>
    </source>
</evidence>
<feature type="non-terminal residue" evidence="1">
    <location>
        <position position="1"/>
    </location>
</feature>
<comment type="caution">
    <text evidence="1">The sequence shown here is derived from an EMBL/GenBank/DDBJ whole genome shotgun (WGS) entry which is preliminary data.</text>
</comment>
<sequence length="107" mass="11976">SVFDVIQRECVAQLIPWFDDTYTVNVASDRVGEMADVTIVLSCSLCDHTDSDMDGVLSDILFLPYQHIVCDVKFIGYEFTNPVANVTSYTMDVMSSYIAQGNSYIQL</sequence>
<name>A0ACB1KDH4_RANTA</name>
<proteinExistence type="predicted"/>
<protein>
    <submittedName>
        <fullName evidence="1">Uncharacterized protein</fullName>
    </submittedName>
</protein>
<dbReference type="Proteomes" id="UP001162501">
    <property type="component" value="Unassembled WGS sequence"/>
</dbReference>
<reference evidence="1" key="1">
    <citation type="submission" date="2025-03" db="EMBL/GenBank/DDBJ databases">
        <authorList>
            <consortium name="ELIXIR-Norway"/>
            <consortium name="Elixir Norway"/>
        </authorList>
    </citation>
    <scope>NUCLEOTIDE SEQUENCE</scope>
</reference>
<organism evidence="1 2">
    <name type="scientific">Rangifer tarandus platyrhynchus</name>
    <name type="common">Svalbard reindeer</name>
    <dbReference type="NCBI Taxonomy" id="3082113"/>
    <lineage>
        <taxon>Eukaryota</taxon>
        <taxon>Metazoa</taxon>
        <taxon>Chordata</taxon>
        <taxon>Craniata</taxon>
        <taxon>Vertebrata</taxon>
        <taxon>Euteleostomi</taxon>
        <taxon>Mammalia</taxon>
        <taxon>Eutheria</taxon>
        <taxon>Laurasiatheria</taxon>
        <taxon>Artiodactyla</taxon>
        <taxon>Ruminantia</taxon>
        <taxon>Pecora</taxon>
        <taxon>Cervidae</taxon>
        <taxon>Odocoileinae</taxon>
        <taxon>Rangifer</taxon>
    </lineage>
</organism>
<feature type="non-terminal residue" evidence="1">
    <location>
        <position position="107"/>
    </location>
</feature>